<name>A0AAV9WNA8_9PEZI</name>
<dbReference type="AlphaFoldDB" id="A0AAV9WNA8"/>
<dbReference type="Proteomes" id="UP001370758">
    <property type="component" value="Unassembled WGS sequence"/>
</dbReference>
<evidence type="ECO:0008006" key="3">
    <source>
        <dbReference type="Google" id="ProtNLM"/>
    </source>
</evidence>
<proteinExistence type="predicted"/>
<accession>A0AAV9WNA8</accession>
<dbReference type="SUPFAM" id="SSF52540">
    <property type="entry name" value="P-loop containing nucleoside triphosphate hydrolases"/>
    <property type="match status" value="1"/>
</dbReference>
<organism evidence="1 2">
    <name type="scientific">Arthrobotrys musiformis</name>
    <dbReference type="NCBI Taxonomy" id="47236"/>
    <lineage>
        <taxon>Eukaryota</taxon>
        <taxon>Fungi</taxon>
        <taxon>Dikarya</taxon>
        <taxon>Ascomycota</taxon>
        <taxon>Pezizomycotina</taxon>
        <taxon>Orbiliomycetes</taxon>
        <taxon>Orbiliales</taxon>
        <taxon>Orbiliaceae</taxon>
        <taxon>Arthrobotrys</taxon>
    </lineage>
</organism>
<protein>
    <recommendedName>
        <fullName evidence="3">G domain-containing protein</fullName>
    </recommendedName>
</protein>
<reference evidence="1 2" key="1">
    <citation type="submission" date="2023-08" db="EMBL/GenBank/DDBJ databases">
        <authorList>
            <person name="Palmer J.M."/>
        </authorList>
    </citation>
    <scope>NUCLEOTIDE SEQUENCE [LARGE SCALE GENOMIC DNA]</scope>
    <source>
        <strain evidence="1 2">TWF481</strain>
    </source>
</reference>
<evidence type="ECO:0000313" key="2">
    <source>
        <dbReference type="Proteomes" id="UP001370758"/>
    </source>
</evidence>
<sequence length="743" mass="85185">MGEPIPELPLKYKNVMVLGLTQNGKSSFVGSILKYDPANLEDSATPVVGNGSTSQTKDIKNYRATINIRQYNARKKGRRMDITHTSEGSRVVITYNDEGEELSREYEPLEFKETVDPETKKTIFITQEFKQSIRRLQGGLKPDAPEPSGCSVHLNIYDPPGLSDSDGIKDLEKDFMKQGYTKAEAEEAATKCTRNLVDEKHKLAILKKAIEIGVLHGVCIVIRDGKSFGQELKELQSLVGVFRSISRDLKFYIIHTMVTSVTMFQAKTLNRIRMSEEFFKLRATHFFINNQPDTGDEADPLSQYFASRVLSDFLLELTEAPGIKVTNLTYQKSDNSLGETVASSLRIYSSHLESNNRLLQQKVRELDIANRPNVRKAELYDDELKELRLERERASVRQRLATGGYASVLVSIASRDHHAILARIGSKESDLLHRKSQQERVLSSYRKEKSQYESKVEENSHSLKYLGDLIQKIRSRHLSEKEISDTTSRQMQLRHANSLYCVAMSYSCTVTIPKELIPQIVAISQTGSRRRLYEHAEFHYEMRKTVLGVLNPMRKRFLFHQRLQGELDTTYRFVREWLGSDGLVEDLEGSLKQIIKDTMPSGNLDQEISREGKTLSIYESQVHERLRGLKLKLQLWIDNTQTGLEEIFEEIHSIKGHVDDTVGRLQRLLEEWNTKLRYHEESFDAAHKAMEILDMNRQQYTLEEFIVLRLAAEEFERKPSSEYPFVKLAQSIAYANQILTSDG</sequence>
<keyword evidence="2" id="KW-1185">Reference proteome</keyword>
<dbReference type="InterPro" id="IPR027417">
    <property type="entry name" value="P-loop_NTPase"/>
</dbReference>
<evidence type="ECO:0000313" key="1">
    <source>
        <dbReference type="EMBL" id="KAK6511374.1"/>
    </source>
</evidence>
<dbReference type="Gene3D" id="3.40.50.300">
    <property type="entry name" value="P-loop containing nucleotide triphosphate hydrolases"/>
    <property type="match status" value="1"/>
</dbReference>
<gene>
    <name evidence="1" type="ORF">TWF481_000291</name>
</gene>
<dbReference type="EMBL" id="JAVHJL010000001">
    <property type="protein sequence ID" value="KAK6511374.1"/>
    <property type="molecule type" value="Genomic_DNA"/>
</dbReference>
<comment type="caution">
    <text evidence="1">The sequence shown here is derived from an EMBL/GenBank/DDBJ whole genome shotgun (WGS) entry which is preliminary data.</text>
</comment>